<dbReference type="InterPro" id="IPR036928">
    <property type="entry name" value="AS_sf"/>
</dbReference>
<dbReference type="Proteomes" id="UP001451782">
    <property type="component" value="Chromosome"/>
</dbReference>
<dbReference type="KEGG" id="yag:AABB28_03375"/>
<keyword evidence="1" id="KW-1133">Transmembrane helix</keyword>
<gene>
    <name evidence="3" type="ORF">AABB28_03375</name>
</gene>
<keyword evidence="1" id="KW-0472">Membrane</keyword>
<evidence type="ECO:0000313" key="4">
    <source>
        <dbReference type="Proteomes" id="UP001451782"/>
    </source>
</evidence>
<dbReference type="AlphaFoldDB" id="A0AAN0M5A2"/>
<evidence type="ECO:0000313" key="3">
    <source>
        <dbReference type="EMBL" id="WZU65404.1"/>
    </source>
</evidence>
<sequence>MQRASTLRSDWYRAAHDLFDRYDAFVLPTAQCWPFPIDWDWPKQIGGVQMDTYHRWMEIVIPVSLIGLPCVAVPMAGARPMGLQIAGRRGDDLGVLQLGEAWHKATS</sequence>
<dbReference type="Pfam" id="PF01425">
    <property type="entry name" value="Amidase"/>
    <property type="match status" value="1"/>
</dbReference>
<accession>A0AAN0M5A2</accession>
<keyword evidence="4" id="KW-1185">Reference proteome</keyword>
<dbReference type="SUPFAM" id="SSF75304">
    <property type="entry name" value="Amidase signature (AS) enzymes"/>
    <property type="match status" value="1"/>
</dbReference>
<organism evidence="3 4">
    <name type="scientific">Yoonia algicola</name>
    <dbReference type="NCBI Taxonomy" id="3137368"/>
    <lineage>
        <taxon>Bacteria</taxon>
        <taxon>Pseudomonadati</taxon>
        <taxon>Pseudomonadota</taxon>
        <taxon>Alphaproteobacteria</taxon>
        <taxon>Rhodobacterales</taxon>
        <taxon>Paracoccaceae</taxon>
        <taxon>Yoonia</taxon>
    </lineage>
</organism>
<proteinExistence type="predicted"/>
<evidence type="ECO:0000256" key="1">
    <source>
        <dbReference type="SAM" id="Phobius"/>
    </source>
</evidence>
<feature type="transmembrane region" description="Helical" evidence="1">
    <location>
        <begin position="59"/>
        <end position="78"/>
    </location>
</feature>
<name>A0AAN0M5A2_9RHOB</name>
<dbReference type="InterPro" id="IPR023631">
    <property type="entry name" value="Amidase_dom"/>
</dbReference>
<protein>
    <submittedName>
        <fullName evidence="3">Amidase family protein</fullName>
    </submittedName>
</protein>
<evidence type="ECO:0000259" key="2">
    <source>
        <dbReference type="Pfam" id="PF01425"/>
    </source>
</evidence>
<reference evidence="3 4" key="1">
    <citation type="submission" date="2024-04" db="EMBL/GenBank/DDBJ databases">
        <title>Phylogenomic analyses of a clade within the roseobacter group suggest taxonomic reassignments of species of the genera Aestuariivita, Citreicella, Loktanella, Nautella, Pelagibaca, Ruegeria, Thalassobius, Thiobacimonas and Tropicibacter, and the proposal o.</title>
        <authorList>
            <person name="Jeon C.O."/>
        </authorList>
    </citation>
    <scope>NUCLEOTIDE SEQUENCE [LARGE SCALE GENOMIC DNA]</scope>
    <source>
        <strain evidence="3 4">G8-12</strain>
    </source>
</reference>
<dbReference type="Gene3D" id="3.90.1300.10">
    <property type="entry name" value="Amidase signature (AS) domain"/>
    <property type="match status" value="1"/>
</dbReference>
<feature type="domain" description="Amidase" evidence="2">
    <location>
        <begin position="8"/>
        <end position="95"/>
    </location>
</feature>
<keyword evidence="1" id="KW-0812">Transmembrane</keyword>
<dbReference type="EMBL" id="CP151762">
    <property type="protein sequence ID" value="WZU65404.1"/>
    <property type="molecule type" value="Genomic_DNA"/>
</dbReference>
<dbReference type="RefSeq" id="WP_342071751.1">
    <property type="nucleotide sequence ID" value="NZ_CP151762.1"/>
</dbReference>